<dbReference type="InterPro" id="IPR003805">
    <property type="entry name" value="CobS"/>
</dbReference>
<feature type="transmembrane region" description="Helical" evidence="19">
    <location>
        <begin position="140"/>
        <end position="163"/>
    </location>
</feature>
<dbReference type="EMBL" id="FOLX01000001">
    <property type="protein sequence ID" value="SFC77033.1"/>
    <property type="molecule type" value="Genomic_DNA"/>
</dbReference>
<evidence type="ECO:0000256" key="18">
    <source>
        <dbReference type="ARBA" id="ARBA00049504"/>
    </source>
</evidence>
<dbReference type="RefSeq" id="WP_093454300.1">
    <property type="nucleotide sequence ID" value="NZ_FNZG01000004.1"/>
</dbReference>
<evidence type="ECO:0000256" key="9">
    <source>
        <dbReference type="ARBA" id="ARBA00022679"/>
    </source>
</evidence>
<dbReference type="STRING" id="517719.SAMN05421762_2139"/>
<sequence length="245" mass="24886">MERDLRQLYDDFCTGAGLLSRLPLPDHRPRGVASAWAWPVVGLVLGGLAVLAGHVALALGLAAPLAAVVVLTVQVVLTGGLHEDGLADTADGLWGGWTRERRLEIMKDSRTGSYGVVALILGFAARFTAVTLLLEAGALGALVAAAVLSRGVLPGVMALVPNARVDGLSRGMGRPTRAAAALSAGIAVVLALLLAGWSALGAVLVVLVVACALSLLARARIGGQTGDILGAVQFVAEVAVLMVLS</sequence>
<dbReference type="EC" id="2.7.8.26" evidence="5 19"/>
<dbReference type="AlphaFoldDB" id="A0A1I1M357"/>
<evidence type="ECO:0000256" key="15">
    <source>
        <dbReference type="ARBA" id="ARBA00032605"/>
    </source>
</evidence>
<protein>
    <recommendedName>
        <fullName evidence="6 19">Adenosylcobinamide-GDP ribazoletransferase</fullName>
        <ecNumber evidence="5 19">2.7.8.26</ecNumber>
    </recommendedName>
    <alternativeName>
        <fullName evidence="16 19">Cobalamin synthase</fullName>
    </alternativeName>
    <alternativeName>
        <fullName evidence="15 19">Cobalamin-5'-phosphate synthase</fullName>
    </alternativeName>
</protein>
<evidence type="ECO:0000256" key="10">
    <source>
        <dbReference type="ARBA" id="ARBA00022692"/>
    </source>
</evidence>
<dbReference type="PANTHER" id="PTHR34148:SF1">
    <property type="entry name" value="ADENOSYLCOBINAMIDE-GDP RIBAZOLETRANSFERASE"/>
    <property type="match status" value="1"/>
</dbReference>
<evidence type="ECO:0000256" key="13">
    <source>
        <dbReference type="ARBA" id="ARBA00023136"/>
    </source>
</evidence>
<keyword evidence="21" id="KW-1185">Reference proteome</keyword>
<reference evidence="20 21" key="1">
    <citation type="submission" date="2016-10" db="EMBL/GenBank/DDBJ databases">
        <authorList>
            <person name="de Groot N.N."/>
        </authorList>
    </citation>
    <scope>NUCLEOTIDE SEQUENCE [LARGE SCALE GENOMIC DNA]</scope>
    <source>
        <strain evidence="20 21">DSM 29619</strain>
    </source>
</reference>
<evidence type="ECO:0000256" key="16">
    <source>
        <dbReference type="ARBA" id="ARBA00032853"/>
    </source>
</evidence>
<organism evidence="20 21">
    <name type="scientific">Pseudooceanicola nitratireducens</name>
    <dbReference type="NCBI Taxonomy" id="517719"/>
    <lineage>
        <taxon>Bacteria</taxon>
        <taxon>Pseudomonadati</taxon>
        <taxon>Pseudomonadota</taxon>
        <taxon>Alphaproteobacteria</taxon>
        <taxon>Rhodobacterales</taxon>
        <taxon>Paracoccaceae</taxon>
        <taxon>Pseudooceanicola</taxon>
    </lineage>
</organism>
<comment type="subcellular location">
    <subcellularLocation>
        <location evidence="2 19">Cell membrane</location>
        <topology evidence="2 19">Multi-pass membrane protein</topology>
    </subcellularLocation>
</comment>
<dbReference type="OrthoDB" id="9794626at2"/>
<dbReference type="GO" id="GO:0005886">
    <property type="term" value="C:plasma membrane"/>
    <property type="evidence" value="ECO:0007669"/>
    <property type="project" value="UniProtKB-SubCell"/>
</dbReference>
<comment type="catalytic activity">
    <reaction evidence="17 19">
        <text>alpha-ribazole + adenosylcob(III)inamide-GDP = adenosylcob(III)alamin + GMP + H(+)</text>
        <dbReference type="Rhea" id="RHEA:16049"/>
        <dbReference type="ChEBI" id="CHEBI:10329"/>
        <dbReference type="ChEBI" id="CHEBI:15378"/>
        <dbReference type="ChEBI" id="CHEBI:18408"/>
        <dbReference type="ChEBI" id="CHEBI:58115"/>
        <dbReference type="ChEBI" id="CHEBI:60487"/>
        <dbReference type="EC" id="2.7.8.26"/>
    </reaction>
</comment>
<dbReference type="Pfam" id="PF02654">
    <property type="entry name" value="CobS"/>
    <property type="match status" value="1"/>
</dbReference>
<keyword evidence="11 19" id="KW-0460">Magnesium</keyword>
<evidence type="ECO:0000256" key="8">
    <source>
        <dbReference type="ARBA" id="ARBA00022573"/>
    </source>
</evidence>
<name>A0A1I1M357_9RHOB</name>
<evidence type="ECO:0000256" key="11">
    <source>
        <dbReference type="ARBA" id="ARBA00022842"/>
    </source>
</evidence>
<evidence type="ECO:0000256" key="4">
    <source>
        <dbReference type="ARBA" id="ARBA00010561"/>
    </source>
</evidence>
<gene>
    <name evidence="19" type="primary">cobS</name>
    <name evidence="20" type="ORF">SAMN05421762_2139</name>
</gene>
<feature type="transmembrane region" description="Helical" evidence="19">
    <location>
        <begin position="175"/>
        <end position="193"/>
    </location>
</feature>
<evidence type="ECO:0000256" key="5">
    <source>
        <dbReference type="ARBA" id="ARBA00013200"/>
    </source>
</evidence>
<comment type="catalytic activity">
    <reaction evidence="18 19">
        <text>alpha-ribazole 5'-phosphate + adenosylcob(III)inamide-GDP = adenosylcob(III)alamin 5'-phosphate + GMP + H(+)</text>
        <dbReference type="Rhea" id="RHEA:23560"/>
        <dbReference type="ChEBI" id="CHEBI:15378"/>
        <dbReference type="ChEBI" id="CHEBI:57918"/>
        <dbReference type="ChEBI" id="CHEBI:58115"/>
        <dbReference type="ChEBI" id="CHEBI:60487"/>
        <dbReference type="ChEBI" id="CHEBI:60493"/>
        <dbReference type="EC" id="2.7.8.26"/>
    </reaction>
</comment>
<keyword evidence="12 19" id="KW-1133">Transmembrane helix</keyword>
<feature type="transmembrane region" description="Helical" evidence="19">
    <location>
        <begin position="31"/>
        <end position="51"/>
    </location>
</feature>
<evidence type="ECO:0000313" key="21">
    <source>
        <dbReference type="Proteomes" id="UP000231644"/>
    </source>
</evidence>
<evidence type="ECO:0000256" key="2">
    <source>
        <dbReference type="ARBA" id="ARBA00004651"/>
    </source>
</evidence>
<dbReference type="GO" id="GO:0051073">
    <property type="term" value="F:adenosylcobinamide-GDP ribazoletransferase activity"/>
    <property type="evidence" value="ECO:0007669"/>
    <property type="project" value="UniProtKB-UniRule"/>
</dbReference>
<evidence type="ECO:0000256" key="17">
    <source>
        <dbReference type="ARBA" id="ARBA00048623"/>
    </source>
</evidence>
<dbReference type="GO" id="GO:0008818">
    <property type="term" value="F:cobalamin 5'-phosphate synthase activity"/>
    <property type="evidence" value="ECO:0007669"/>
    <property type="project" value="UniProtKB-UniRule"/>
</dbReference>
<dbReference type="Proteomes" id="UP000231644">
    <property type="component" value="Unassembled WGS sequence"/>
</dbReference>
<dbReference type="HAMAP" id="MF_00719">
    <property type="entry name" value="CobS"/>
    <property type="match status" value="1"/>
</dbReference>
<evidence type="ECO:0000313" key="20">
    <source>
        <dbReference type="EMBL" id="SFC77033.1"/>
    </source>
</evidence>
<feature type="transmembrane region" description="Helical" evidence="19">
    <location>
        <begin position="111"/>
        <end position="134"/>
    </location>
</feature>
<dbReference type="NCBIfam" id="TIGR00317">
    <property type="entry name" value="cobS"/>
    <property type="match status" value="1"/>
</dbReference>
<dbReference type="GO" id="GO:0009236">
    <property type="term" value="P:cobalamin biosynthetic process"/>
    <property type="evidence" value="ECO:0007669"/>
    <property type="project" value="UniProtKB-UniRule"/>
</dbReference>
<keyword evidence="8 19" id="KW-0169">Cobalamin biosynthesis</keyword>
<dbReference type="PANTHER" id="PTHR34148">
    <property type="entry name" value="ADENOSYLCOBINAMIDE-GDP RIBAZOLETRANSFERASE"/>
    <property type="match status" value="1"/>
</dbReference>
<keyword evidence="10 19" id="KW-0812">Transmembrane</keyword>
<comment type="similarity">
    <text evidence="4 19">Belongs to the CobS family.</text>
</comment>
<feature type="transmembrane region" description="Helical" evidence="19">
    <location>
        <begin position="57"/>
        <end position="77"/>
    </location>
</feature>
<evidence type="ECO:0000256" key="12">
    <source>
        <dbReference type="ARBA" id="ARBA00022989"/>
    </source>
</evidence>
<comment type="function">
    <text evidence="14 19">Joins adenosylcobinamide-GDP and alpha-ribazole to generate adenosylcobalamin (Ado-cobalamin). Also synthesizes adenosylcobalamin 5'-phosphate from adenosylcobinamide-GDP and alpha-ribazole 5'-phosphate.</text>
</comment>
<keyword evidence="9 19" id="KW-0808">Transferase</keyword>
<keyword evidence="13 19" id="KW-0472">Membrane</keyword>
<evidence type="ECO:0000256" key="3">
    <source>
        <dbReference type="ARBA" id="ARBA00004663"/>
    </source>
</evidence>
<accession>A0A1I1M357</accession>
<evidence type="ECO:0000256" key="7">
    <source>
        <dbReference type="ARBA" id="ARBA00022475"/>
    </source>
</evidence>
<comment type="pathway">
    <text evidence="3 19">Cofactor biosynthesis; adenosylcobalamin biosynthesis; adenosylcobalamin from cob(II)yrinate a,c-diamide: step 7/7.</text>
</comment>
<evidence type="ECO:0000256" key="19">
    <source>
        <dbReference type="HAMAP-Rule" id="MF_00719"/>
    </source>
</evidence>
<evidence type="ECO:0000256" key="1">
    <source>
        <dbReference type="ARBA" id="ARBA00001946"/>
    </source>
</evidence>
<proteinExistence type="inferred from homology"/>
<evidence type="ECO:0000256" key="6">
    <source>
        <dbReference type="ARBA" id="ARBA00015850"/>
    </source>
</evidence>
<dbReference type="UniPathway" id="UPA00148">
    <property type="reaction ID" value="UER00238"/>
</dbReference>
<comment type="cofactor">
    <cofactor evidence="1 19">
        <name>Mg(2+)</name>
        <dbReference type="ChEBI" id="CHEBI:18420"/>
    </cofactor>
</comment>
<feature type="transmembrane region" description="Helical" evidence="19">
    <location>
        <begin position="199"/>
        <end position="216"/>
    </location>
</feature>
<evidence type="ECO:0000256" key="14">
    <source>
        <dbReference type="ARBA" id="ARBA00025228"/>
    </source>
</evidence>
<keyword evidence="7 19" id="KW-1003">Cell membrane</keyword>